<proteinExistence type="inferred from homology"/>
<evidence type="ECO:0000313" key="5">
    <source>
        <dbReference type="Proteomes" id="UP000218387"/>
    </source>
</evidence>
<dbReference type="InterPro" id="IPR051910">
    <property type="entry name" value="ComF/GntX_DNA_util-trans"/>
</dbReference>
<evidence type="ECO:0000256" key="1">
    <source>
        <dbReference type="ARBA" id="ARBA00008007"/>
    </source>
</evidence>
<dbReference type="Gene3D" id="3.40.50.2020">
    <property type="match status" value="1"/>
</dbReference>
<dbReference type="InterPro" id="IPR000836">
    <property type="entry name" value="PRTase_dom"/>
</dbReference>
<organism evidence="4 5">
    <name type="scientific">Eubacterium maltosivorans</name>
    <dbReference type="NCBI Taxonomy" id="2041044"/>
    <lineage>
        <taxon>Bacteria</taxon>
        <taxon>Bacillati</taxon>
        <taxon>Bacillota</taxon>
        <taxon>Clostridia</taxon>
        <taxon>Eubacteriales</taxon>
        <taxon>Eubacteriaceae</taxon>
        <taxon>Eubacterium</taxon>
    </lineage>
</organism>
<reference evidence="4 5" key="1">
    <citation type="submission" date="2018-05" db="EMBL/GenBank/DDBJ databases">
        <title>Genome comparison of Eubacterium sp.</title>
        <authorList>
            <person name="Feng Y."/>
            <person name="Sanchez-Andrea I."/>
            <person name="Stams A.J.M."/>
            <person name="De Vos W.M."/>
        </authorList>
    </citation>
    <scope>NUCLEOTIDE SEQUENCE [LARGE SCALE GENOMIC DNA]</scope>
    <source>
        <strain evidence="4 5">YI</strain>
    </source>
</reference>
<evidence type="ECO:0000313" key="4">
    <source>
        <dbReference type="EMBL" id="QCT71360.1"/>
    </source>
</evidence>
<dbReference type="CDD" id="cd06223">
    <property type="entry name" value="PRTases_typeI"/>
    <property type="match status" value="1"/>
</dbReference>
<dbReference type="PANTHER" id="PTHR47505:SF1">
    <property type="entry name" value="DNA UTILIZATION PROTEIN YHGH"/>
    <property type="match status" value="1"/>
</dbReference>
<sequence length="263" mass="28779">MNGAQPSNSGLKCMESSMSESGFRAGVKAFLRETLFLPNGVCPVCKKVLFRTESYLCERCAQSLPRVIMPACKYCGKPLSEKGMDFCGDCGPLRDPVLDGGVVWLHYIGSGQKLVHSLKFGHLPQLGSWIGRQMAEAVKEKDWAEKLELVAAVPLHEKRLEERGYNQSDYLAAGLADALNLPYKREVLKRLYDTPHQIGLSREERLVNLTGAFAVSQEKNVAGKTILLVDDVNTTGSTLRECAQALKRAGARAVYTAVCAGAQ</sequence>
<dbReference type="AlphaFoldDB" id="A0A4P9C7D2"/>
<accession>A0A4P9C7D2</accession>
<dbReference type="EMBL" id="CP029487">
    <property type="protein sequence ID" value="QCT71360.1"/>
    <property type="molecule type" value="Genomic_DNA"/>
</dbReference>
<feature type="domain" description="Phosphoribosyltransferase" evidence="2">
    <location>
        <begin position="171"/>
        <end position="259"/>
    </location>
</feature>
<evidence type="ECO:0000259" key="2">
    <source>
        <dbReference type="Pfam" id="PF00156"/>
    </source>
</evidence>
<dbReference type="Pfam" id="PF00156">
    <property type="entry name" value="Pribosyltran"/>
    <property type="match status" value="1"/>
</dbReference>
<dbReference type="Proteomes" id="UP000218387">
    <property type="component" value="Chromosome"/>
</dbReference>
<gene>
    <name evidence="4" type="ORF">CPZ25_008450</name>
</gene>
<keyword evidence="5" id="KW-1185">Reference proteome</keyword>
<dbReference type="KEGG" id="emt:CPZ25_008450"/>
<dbReference type="InterPro" id="IPR044005">
    <property type="entry name" value="DZR_2"/>
</dbReference>
<evidence type="ECO:0000259" key="3">
    <source>
        <dbReference type="Pfam" id="PF18912"/>
    </source>
</evidence>
<comment type="similarity">
    <text evidence="1">Belongs to the ComF/GntX family.</text>
</comment>
<dbReference type="SUPFAM" id="SSF53271">
    <property type="entry name" value="PRTase-like"/>
    <property type="match status" value="1"/>
</dbReference>
<protein>
    <submittedName>
        <fullName evidence="4">ComF family protein</fullName>
    </submittedName>
</protein>
<dbReference type="PANTHER" id="PTHR47505">
    <property type="entry name" value="DNA UTILIZATION PROTEIN YHGH"/>
    <property type="match status" value="1"/>
</dbReference>
<feature type="domain" description="Double zinc ribbon" evidence="3">
    <location>
        <begin position="35"/>
        <end position="90"/>
    </location>
</feature>
<name>A0A4P9C7D2_EUBML</name>
<dbReference type="InterPro" id="IPR029057">
    <property type="entry name" value="PRTase-like"/>
</dbReference>
<dbReference type="Pfam" id="PF18912">
    <property type="entry name" value="DZR_2"/>
    <property type="match status" value="1"/>
</dbReference>